<evidence type="ECO:0000313" key="1">
    <source>
        <dbReference type="EMBL" id="GAH16764.1"/>
    </source>
</evidence>
<proteinExistence type="predicted"/>
<protein>
    <submittedName>
        <fullName evidence="1">Uncharacterized protein</fullName>
    </submittedName>
</protein>
<comment type="caution">
    <text evidence="1">The sequence shown here is derived from an EMBL/GenBank/DDBJ whole genome shotgun (WGS) entry which is preliminary data.</text>
</comment>
<reference evidence="1" key="1">
    <citation type="journal article" date="2014" name="Front. Microbiol.">
        <title>High frequency of phylogenetically diverse reductive dehalogenase-homologous genes in deep subseafloor sedimentary metagenomes.</title>
        <authorList>
            <person name="Kawai M."/>
            <person name="Futagami T."/>
            <person name="Toyoda A."/>
            <person name="Takaki Y."/>
            <person name="Nishi S."/>
            <person name="Hori S."/>
            <person name="Arai W."/>
            <person name="Tsubouchi T."/>
            <person name="Morono Y."/>
            <person name="Uchiyama I."/>
            <person name="Ito T."/>
            <person name="Fujiyama A."/>
            <person name="Inagaki F."/>
            <person name="Takami H."/>
        </authorList>
    </citation>
    <scope>NUCLEOTIDE SEQUENCE</scope>
    <source>
        <strain evidence="1">Expedition CK06-06</strain>
    </source>
</reference>
<gene>
    <name evidence="1" type="ORF">S01H4_54994</name>
</gene>
<accession>X1EI13</accession>
<dbReference type="EMBL" id="BART01031697">
    <property type="protein sequence ID" value="GAH16764.1"/>
    <property type="molecule type" value="Genomic_DNA"/>
</dbReference>
<feature type="non-terminal residue" evidence="1">
    <location>
        <position position="1"/>
    </location>
</feature>
<sequence>PEVESWIANLEKTLFPRLYQLILKLQSST</sequence>
<organism evidence="1">
    <name type="scientific">marine sediment metagenome</name>
    <dbReference type="NCBI Taxonomy" id="412755"/>
    <lineage>
        <taxon>unclassified sequences</taxon>
        <taxon>metagenomes</taxon>
        <taxon>ecological metagenomes</taxon>
    </lineage>
</organism>
<name>X1EI13_9ZZZZ</name>
<dbReference type="AlphaFoldDB" id="X1EI13"/>